<evidence type="ECO:0000256" key="8">
    <source>
        <dbReference type="ARBA" id="ARBA00024438"/>
    </source>
</evidence>
<reference evidence="13 14" key="1">
    <citation type="submission" date="2016-11" db="EMBL/GenBank/DDBJ databases">
        <title>Complete genome sequencing of Virgibacillus halodenitrificans PDB-F2.</title>
        <authorList>
            <person name="Sun Z."/>
            <person name="Zhou Y."/>
            <person name="Li H."/>
        </authorList>
    </citation>
    <scope>NUCLEOTIDE SEQUENCE [LARGE SCALE GENOMIC DNA]</scope>
    <source>
        <strain evidence="13 14">PDB-F2</strain>
    </source>
</reference>
<evidence type="ECO:0000259" key="11">
    <source>
        <dbReference type="Pfam" id="PF10099"/>
    </source>
</evidence>
<dbReference type="EMBL" id="CP017962">
    <property type="protein sequence ID" value="APC49939.1"/>
    <property type="molecule type" value="Genomic_DNA"/>
</dbReference>
<keyword evidence="4" id="KW-0812">Transmembrane</keyword>
<dbReference type="RefSeq" id="WP_071649806.1">
    <property type="nucleotide sequence ID" value="NZ_CP017962.1"/>
</dbReference>
<keyword evidence="6" id="KW-0472">Membrane</keyword>
<keyword evidence="3" id="KW-1003">Cell membrane</keyword>
<dbReference type="GO" id="GO:0005886">
    <property type="term" value="C:plasma membrane"/>
    <property type="evidence" value="ECO:0007669"/>
    <property type="project" value="UniProtKB-SubCell"/>
</dbReference>
<dbReference type="GeneID" id="71516265"/>
<dbReference type="AlphaFoldDB" id="A0AAC9J3B2"/>
<dbReference type="InterPro" id="IPR027383">
    <property type="entry name" value="Znf_put"/>
</dbReference>
<sequence length="259" mass="28600">MNNNSCDILLDYFNDQLSEEQRKEFETHLLYCEECQDELAELEQLVEDLPYAAEPVNPPEGMKGRILTTVKDENKNITPLAHKQTEAEGKSSYAKETENKTKNKSWMKPLIAAALTLSLAGNGAALLYINNQDNEVAEEPPAKPINESLDAIKQSLTLSPSSGVNAEASALMIEQNEKMNLVIEANNLPPLEGEETYQVWVLKDDQPHRAGTFVTNAEGKGAVSYLLEGDKSWETIAITKEPNANSQKPKGEILLSSPI</sequence>
<gene>
    <name evidence="13" type="ORF">BME96_17800</name>
</gene>
<evidence type="ECO:0000313" key="13">
    <source>
        <dbReference type="EMBL" id="APC49939.1"/>
    </source>
</evidence>
<evidence type="ECO:0000256" key="10">
    <source>
        <dbReference type="ARBA" id="ARBA00030803"/>
    </source>
</evidence>
<accession>A0AAC9J3B2</accession>
<dbReference type="PANTHER" id="PTHR37461:SF1">
    <property type="entry name" value="ANTI-SIGMA-K FACTOR RSKA"/>
    <property type="match status" value="1"/>
</dbReference>
<proteinExistence type="inferred from homology"/>
<dbReference type="GO" id="GO:0016989">
    <property type="term" value="F:sigma factor antagonist activity"/>
    <property type="evidence" value="ECO:0007669"/>
    <property type="project" value="TreeGrafter"/>
</dbReference>
<dbReference type="KEGG" id="vhl:BME96_17800"/>
<evidence type="ECO:0000256" key="3">
    <source>
        <dbReference type="ARBA" id="ARBA00022475"/>
    </source>
</evidence>
<dbReference type="Pfam" id="PF10099">
    <property type="entry name" value="RskA_C"/>
    <property type="match status" value="1"/>
</dbReference>
<dbReference type="Pfam" id="PF13490">
    <property type="entry name" value="zf-HC2"/>
    <property type="match status" value="1"/>
</dbReference>
<comment type="subcellular location">
    <subcellularLocation>
        <location evidence="2">Cell membrane</location>
    </subcellularLocation>
    <subcellularLocation>
        <location evidence="1">Membrane</location>
        <topology evidence="1">Single-pass membrane protein</topology>
    </subcellularLocation>
</comment>
<comment type="similarity">
    <text evidence="7">Belongs to the zinc-associated anti-sigma factor (ZAS) superfamily. Anti-sigma-W factor family.</text>
</comment>
<evidence type="ECO:0000256" key="2">
    <source>
        <dbReference type="ARBA" id="ARBA00004236"/>
    </source>
</evidence>
<dbReference type="PANTHER" id="PTHR37461">
    <property type="entry name" value="ANTI-SIGMA-K FACTOR RSKA"/>
    <property type="match status" value="1"/>
</dbReference>
<feature type="domain" description="Putative zinc-finger" evidence="12">
    <location>
        <begin position="10"/>
        <end position="36"/>
    </location>
</feature>
<evidence type="ECO:0000256" key="4">
    <source>
        <dbReference type="ARBA" id="ARBA00022692"/>
    </source>
</evidence>
<evidence type="ECO:0000256" key="1">
    <source>
        <dbReference type="ARBA" id="ARBA00004167"/>
    </source>
</evidence>
<dbReference type="Proteomes" id="UP000182945">
    <property type="component" value="Chromosome"/>
</dbReference>
<keyword evidence="5" id="KW-1133">Transmembrane helix</keyword>
<dbReference type="GO" id="GO:0006417">
    <property type="term" value="P:regulation of translation"/>
    <property type="evidence" value="ECO:0007669"/>
    <property type="project" value="TreeGrafter"/>
</dbReference>
<dbReference type="Gene3D" id="1.10.10.1320">
    <property type="entry name" value="Anti-sigma factor, zinc-finger domain"/>
    <property type="match status" value="1"/>
</dbReference>
<dbReference type="InterPro" id="IPR051474">
    <property type="entry name" value="Anti-sigma-K/W_factor"/>
</dbReference>
<protein>
    <recommendedName>
        <fullName evidence="8">Anti-sigma-W factor RsiW</fullName>
    </recommendedName>
    <alternativeName>
        <fullName evidence="10">Regulator of SigK</fullName>
    </alternativeName>
    <alternativeName>
        <fullName evidence="9">Sigma-K anti-sigma factor RskA</fullName>
    </alternativeName>
</protein>
<evidence type="ECO:0000259" key="12">
    <source>
        <dbReference type="Pfam" id="PF13490"/>
    </source>
</evidence>
<evidence type="ECO:0000256" key="7">
    <source>
        <dbReference type="ARBA" id="ARBA00024353"/>
    </source>
</evidence>
<evidence type="ECO:0000313" key="14">
    <source>
        <dbReference type="Proteomes" id="UP000182945"/>
    </source>
</evidence>
<dbReference type="InterPro" id="IPR041916">
    <property type="entry name" value="Anti_sigma_zinc_sf"/>
</dbReference>
<feature type="domain" description="Anti-sigma K factor RskA C-terminal" evidence="11">
    <location>
        <begin position="111"/>
        <end position="252"/>
    </location>
</feature>
<evidence type="ECO:0000256" key="5">
    <source>
        <dbReference type="ARBA" id="ARBA00022989"/>
    </source>
</evidence>
<organism evidence="13 14">
    <name type="scientific">Virgibacillus halodenitrificans</name>
    <name type="common">Bacillus halodenitrificans</name>
    <dbReference type="NCBI Taxonomy" id="1482"/>
    <lineage>
        <taxon>Bacteria</taxon>
        <taxon>Bacillati</taxon>
        <taxon>Bacillota</taxon>
        <taxon>Bacilli</taxon>
        <taxon>Bacillales</taxon>
        <taxon>Bacillaceae</taxon>
        <taxon>Virgibacillus</taxon>
    </lineage>
</organism>
<dbReference type="InterPro" id="IPR018764">
    <property type="entry name" value="RskA_C"/>
</dbReference>
<evidence type="ECO:0000256" key="9">
    <source>
        <dbReference type="ARBA" id="ARBA00029829"/>
    </source>
</evidence>
<name>A0AAC9J3B2_VIRHA</name>
<evidence type="ECO:0000256" key="6">
    <source>
        <dbReference type="ARBA" id="ARBA00023136"/>
    </source>
</evidence>